<dbReference type="PANTHER" id="PTHR22754:SF32">
    <property type="entry name" value="DISCO-INTERACTING PROTEIN 2"/>
    <property type="match status" value="1"/>
</dbReference>
<evidence type="ECO:0000313" key="4">
    <source>
        <dbReference type="EMBL" id="KAG0267267.1"/>
    </source>
</evidence>
<proteinExistence type="predicted"/>
<organism evidence="4 5">
    <name type="scientific">Mortierella polycephala</name>
    <dbReference type="NCBI Taxonomy" id="41804"/>
    <lineage>
        <taxon>Eukaryota</taxon>
        <taxon>Fungi</taxon>
        <taxon>Fungi incertae sedis</taxon>
        <taxon>Mucoromycota</taxon>
        <taxon>Mortierellomycotina</taxon>
        <taxon>Mortierellomycetes</taxon>
        <taxon>Mortierellales</taxon>
        <taxon>Mortierellaceae</taxon>
        <taxon>Mortierella</taxon>
    </lineage>
</organism>
<dbReference type="OrthoDB" id="69964at2759"/>
<evidence type="ECO:0000256" key="1">
    <source>
        <dbReference type="PROSITE-ProRule" id="PRU00176"/>
    </source>
</evidence>
<dbReference type="InterPro" id="IPR012677">
    <property type="entry name" value="Nucleotide-bd_a/b_plait_sf"/>
</dbReference>
<accession>A0A9P6QJ13</accession>
<evidence type="ECO:0000313" key="5">
    <source>
        <dbReference type="Proteomes" id="UP000726737"/>
    </source>
</evidence>
<protein>
    <recommendedName>
        <fullName evidence="3">RRM domain-containing protein</fullName>
    </recommendedName>
</protein>
<keyword evidence="1" id="KW-0694">RNA-binding</keyword>
<dbReference type="Pfam" id="PF00501">
    <property type="entry name" value="AMP-binding"/>
    <property type="match status" value="1"/>
</dbReference>
<reference evidence="4" key="1">
    <citation type="journal article" date="2020" name="Fungal Divers.">
        <title>Resolving the Mortierellaceae phylogeny through synthesis of multi-gene phylogenetics and phylogenomics.</title>
        <authorList>
            <person name="Vandepol N."/>
            <person name="Liber J."/>
            <person name="Desiro A."/>
            <person name="Na H."/>
            <person name="Kennedy M."/>
            <person name="Barry K."/>
            <person name="Grigoriev I.V."/>
            <person name="Miller A.N."/>
            <person name="O'Donnell K."/>
            <person name="Stajich J.E."/>
            <person name="Bonito G."/>
        </authorList>
    </citation>
    <scope>NUCLEOTIDE SEQUENCE</scope>
    <source>
        <strain evidence="4">KOD948</strain>
    </source>
</reference>
<dbReference type="EMBL" id="JAAAJA010000006">
    <property type="protein sequence ID" value="KAG0267267.1"/>
    <property type="molecule type" value="Genomic_DNA"/>
</dbReference>
<feature type="region of interest" description="Disordered" evidence="2">
    <location>
        <begin position="951"/>
        <end position="974"/>
    </location>
</feature>
<dbReference type="SUPFAM" id="SSF56801">
    <property type="entry name" value="Acetyl-CoA synthetase-like"/>
    <property type="match status" value="2"/>
</dbReference>
<dbReference type="Proteomes" id="UP000726737">
    <property type="component" value="Unassembled WGS sequence"/>
</dbReference>
<evidence type="ECO:0000256" key="2">
    <source>
        <dbReference type="SAM" id="MobiDB-lite"/>
    </source>
</evidence>
<sequence length="1723" mass="189786">MAPAAFAETAGTGYKGPIQTLDSLEGVDKTLTPAPIPMGQFTSIVNILKFRGCKQPNGQAFSVVDSKGHETGAWTWEKLYSRADRISQLILDKTQLRRGARVALIYRKSEMLEFLAAFFGCLMAGMTAVPVNGVEEFAKIRHILEYANVELAMTTEDNYKTLSKDLMSNQNQHQQQQKDEMGIDWAVGVIWWKTDTLVSGHWKLKKKSSPSFSNTAAAAATTTLEEPWSPIELPLPDLAYIEYTKSPNGELKGVAVSHRAILAQCHAIKQSLTSNPRRVQRQRGCFSTATKESGSTQHPEATTEESIKTDVFMSWLEPRQQVGLILGGLLGTYRGSHTVFVYCGITRVPGLWEQCALRYKVTLALGDYDGVRDLIRHRLPTTPTGSPTSALSLSKLNLDGDINEQDTVTSSLSYMEAFLIDAVMVQPMVDRQFANEFLAPLGVISPQNVVTSISSLSEHGGMILSMRDHLMFPNWADRIDFGFEHGSQQKQTVSDIEDDIGPEAGSSVPLESRMSRLDRPKGNSCGSDAICHYLLDRDALKNNVIAVVATGEEAFKRACERGVVLVGAFGYAMPQATLAIVDPKTTALCQPNRVGEIWIDSPSKAFGFWNMSKHSQAIFHAVPLVVPVDTMVPELYDPVPAGFLRTGLLGGLIEGRVIVFGLYEDRIQQEASIDVDGSSHAVEYDYHYTADLVRTIMDRIVGFSSCIVFECIVNDEHLPVICAETTRVHRTDLIKLAEFVRQAMLDFHGLRPYCIAIAPLDSLPREYKGGRRGLHLVLCRKMLEQGRLALSYLWTSVDDTVFNLAVGDDVFGGIWGSEAMAVREVTLPAHTRMIQFSSCDSPPEVVDDRSKVDLAQFASLPELLVWRTLKTPDDIAFIPLDSQGKDMKPITFRKFGMKVVNIANYIEKRGGFRAGDKCVLLFPNVGVDFVATVYAVWFLGLVPVPVPVPESPPQHQTHAAMPPSSMHPGQPAAGHFARMQQEDIHMLMSLLTELRVSPHHQLLIGNTATEDLMRQKSTLAQIKACVGPRQDAVVPTVLNIAKAPKLHKCLGQESGYTCPPKASMTQTAPAVVSEHYSADMRRSLVKSSHATLMAQCRAQKVQCRLKNGWTLIACWKSFSGIGLLQSCGIGVYVGAPTVLIRYADFLASPQIYFDAVERYGAREALVNYTMLEQALAAQDPQAPPPSFNFSAVRNLLVNTEDRPRTEVNLSLERRLYLTTQDPGFFMERTRINSMFGHMANPLITTRSYMHIEPVRLYLSLKSLRRGLVKVTTEEEDPTGIWAEDSGTPVCGTTVAIVNPETREICLSHEIGEIWVTSEANVQAYTGAISPLLVEAESDLVFPTSDSTVSMLDINTNRFNATIAGGIHNSNDDNNDDSGITRYVRTGEVGFLWSYAHEHFNGGRPTSLLFVLGAIGETFEVNGLLYFPKDVEATIEKAHPNIAPSGSIVFQADEAVVCVVQVRQTDTATMNMALSVMHQILEKHQFVPDVVALVGDGVLTKSRYGEKQRGRMLSLFMSEKIPLLYIHYPRGTPPQSMADLCHLSIASPKEAQSPQRTEALHTSSIGYSPHTIPAYNASSSFPASGSATTTTKAAATSMEKTFGSIRSSRSGLKSQRSVRVVELFVGGLSFSATDTSFRKGFGTYGKVFRAKVNATRIQVISATSDEKTKASAVMVVRSLNNREFDGRQITVKDMHVIYNVNGRDIQNVTNTNPWEAEDNESEDA</sequence>
<dbReference type="GO" id="GO:0005829">
    <property type="term" value="C:cytosol"/>
    <property type="evidence" value="ECO:0007669"/>
    <property type="project" value="TreeGrafter"/>
</dbReference>
<dbReference type="InterPro" id="IPR045851">
    <property type="entry name" value="AMP-bd_C_sf"/>
</dbReference>
<dbReference type="Pfam" id="PF24919">
    <property type="entry name" value="Mug62"/>
    <property type="match status" value="1"/>
</dbReference>
<comment type="caution">
    <text evidence="4">The sequence shown here is derived from an EMBL/GenBank/DDBJ whole genome shotgun (WGS) entry which is preliminary data.</text>
</comment>
<name>A0A9P6QJ13_9FUNG</name>
<feature type="domain" description="RRM" evidence="3">
    <location>
        <begin position="1620"/>
        <end position="1695"/>
    </location>
</feature>
<dbReference type="SMART" id="SM00360">
    <property type="entry name" value="RRM"/>
    <property type="match status" value="1"/>
</dbReference>
<dbReference type="PANTHER" id="PTHR22754">
    <property type="entry name" value="DISCO-INTERACTING PROTEIN 2 DIP2 -RELATED"/>
    <property type="match status" value="1"/>
</dbReference>
<dbReference type="Gene3D" id="3.30.300.30">
    <property type="match status" value="2"/>
</dbReference>
<dbReference type="InterPro" id="IPR025110">
    <property type="entry name" value="AMP-bd_C"/>
</dbReference>
<dbReference type="GO" id="GO:0003723">
    <property type="term" value="F:RNA binding"/>
    <property type="evidence" value="ECO:0007669"/>
    <property type="project" value="UniProtKB-UniRule"/>
</dbReference>
<dbReference type="InterPro" id="IPR035979">
    <property type="entry name" value="RBD_domain_sf"/>
</dbReference>
<dbReference type="PROSITE" id="PS50102">
    <property type="entry name" value="RRM"/>
    <property type="match status" value="1"/>
</dbReference>
<dbReference type="InterPro" id="IPR000504">
    <property type="entry name" value="RRM_dom"/>
</dbReference>
<dbReference type="InterPro" id="IPR056881">
    <property type="entry name" value="Mug62_dom"/>
</dbReference>
<keyword evidence="5" id="KW-1185">Reference proteome</keyword>
<evidence type="ECO:0000259" key="3">
    <source>
        <dbReference type="PROSITE" id="PS50102"/>
    </source>
</evidence>
<dbReference type="Gene3D" id="3.30.70.330">
    <property type="match status" value="1"/>
</dbReference>
<gene>
    <name evidence="4" type="ORF">BG011_007678</name>
</gene>
<dbReference type="InterPro" id="IPR000873">
    <property type="entry name" value="AMP-dep_synth/lig_dom"/>
</dbReference>
<dbReference type="Gene3D" id="3.40.50.12780">
    <property type="entry name" value="N-terminal domain of ligase-like"/>
    <property type="match status" value="4"/>
</dbReference>
<dbReference type="SUPFAM" id="SSF54928">
    <property type="entry name" value="RNA-binding domain, RBD"/>
    <property type="match status" value="1"/>
</dbReference>
<dbReference type="InterPro" id="IPR042099">
    <property type="entry name" value="ANL_N_sf"/>
</dbReference>
<dbReference type="Pfam" id="PF23024">
    <property type="entry name" value="AMP-dom_DIP2-like"/>
    <property type="match status" value="1"/>
</dbReference>